<dbReference type="Proteomes" id="UP000007129">
    <property type="component" value="Unassembled WGS sequence"/>
</dbReference>
<dbReference type="eggNOG" id="ENOG502QWBR">
    <property type="taxonomic scope" value="Eukaryota"/>
</dbReference>
<proteinExistence type="predicted"/>
<dbReference type="HOGENOM" id="CLU_040566_0_0_1"/>
<dbReference type="SUPFAM" id="SSF49899">
    <property type="entry name" value="Concanavalin A-like lectins/glucanases"/>
    <property type="match status" value="1"/>
</dbReference>
<dbReference type="CDD" id="cd00413">
    <property type="entry name" value="Glyco_hydrolase_16"/>
    <property type="match status" value="1"/>
</dbReference>
<comment type="caution">
    <text evidence="3">The sequence shown here is derived from an EMBL/GenBank/DDBJ whole genome shotgun (WGS) entry which is preliminary data.</text>
</comment>
<sequence>MLPRLCRLAVPLCVVAFLQDLVSAACECGYSVNTTTAPQHAVWTDLLETDFLHLDSLKGVGWLPQVYNTTPANEQSKYGKMASRDNVIPNPLKHSQDWAGESVNGGDPGLQLVVRSQTVDEMVTFGEVATRTRADMLYGSFRIAMKVTTVPGTCAAFFWVGDSRQKTVVPDRKLTMQPQFRNNSMEVDMELLSAQFNSTSSPLNLAIHTPESAANGFDAAKTPGFAIHQLPFRPDEGFHEYRFDWLPDRVSFYADGVWLSDLNTTVPNSPGVLVINHWSNGNPNWSAGPPVEDAVLTISYVKAYFNSSDTQRQNDFSKRCSENATAIASSVCQIPDQTIAPDTAGPDGNATAKTFFFSDDPQNTQNQTVFSDWPSTAHAIAPRQLFGSFPMAVTVAFAYSITSALLA</sequence>
<feature type="signal peptide" evidence="1">
    <location>
        <begin position="1"/>
        <end position="24"/>
    </location>
</feature>
<dbReference type="GO" id="GO:0004553">
    <property type="term" value="F:hydrolase activity, hydrolyzing O-glycosyl compounds"/>
    <property type="evidence" value="ECO:0007669"/>
    <property type="project" value="InterPro"/>
</dbReference>
<name>K2RJE0_MACPH</name>
<feature type="chain" id="PRO_5003867643" evidence="1">
    <location>
        <begin position="25"/>
        <end position="407"/>
    </location>
</feature>
<organism evidence="3 4">
    <name type="scientific">Macrophomina phaseolina (strain MS6)</name>
    <name type="common">Charcoal rot fungus</name>
    <dbReference type="NCBI Taxonomy" id="1126212"/>
    <lineage>
        <taxon>Eukaryota</taxon>
        <taxon>Fungi</taxon>
        <taxon>Dikarya</taxon>
        <taxon>Ascomycota</taxon>
        <taxon>Pezizomycotina</taxon>
        <taxon>Dothideomycetes</taxon>
        <taxon>Dothideomycetes incertae sedis</taxon>
        <taxon>Botryosphaeriales</taxon>
        <taxon>Botryosphaeriaceae</taxon>
        <taxon>Macrophomina</taxon>
    </lineage>
</organism>
<evidence type="ECO:0000313" key="3">
    <source>
        <dbReference type="EMBL" id="EKG10244.1"/>
    </source>
</evidence>
<accession>K2RJE0</accession>
<dbReference type="PANTHER" id="PTHR38121:SF5">
    <property type="entry name" value="GH16 DOMAIN-CONTAINING PROTEIN"/>
    <property type="match status" value="1"/>
</dbReference>
<keyword evidence="1" id="KW-0732">Signal</keyword>
<dbReference type="InParanoid" id="K2RJE0"/>
<dbReference type="Gene3D" id="2.60.120.200">
    <property type="match status" value="1"/>
</dbReference>
<dbReference type="PANTHER" id="PTHR38121">
    <property type="entry name" value="GH16 DOMAIN-CONTAINING PROTEIN"/>
    <property type="match status" value="1"/>
</dbReference>
<dbReference type="EMBL" id="AHHD01000525">
    <property type="protein sequence ID" value="EKG10244.1"/>
    <property type="molecule type" value="Genomic_DNA"/>
</dbReference>
<evidence type="ECO:0000256" key="1">
    <source>
        <dbReference type="SAM" id="SignalP"/>
    </source>
</evidence>
<dbReference type="Pfam" id="PF00722">
    <property type="entry name" value="Glyco_hydro_16"/>
    <property type="match status" value="1"/>
</dbReference>
<dbReference type="InterPro" id="IPR013320">
    <property type="entry name" value="ConA-like_dom_sf"/>
</dbReference>
<reference evidence="3 4" key="1">
    <citation type="journal article" date="2012" name="BMC Genomics">
        <title>Tools to kill: Genome of one of the most destructive plant pathogenic fungi Macrophomina phaseolina.</title>
        <authorList>
            <person name="Islam M.S."/>
            <person name="Haque M.S."/>
            <person name="Islam M.M."/>
            <person name="Emdad E.M."/>
            <person name="Halim A."/>
            <person name="Hossen Q.M.M."/>
            <person name="Hossain M.Z."/>
            <person name="Ahmed B."/>
            <person name="Rahim S."/>
            <person name="Rahman M.S."/>
            <person name="Alam M.M."/>
            <person name="Hou S."/>
            <person name="Wan X."/>
            <person name="Saito J.A."/>
            <person name="Alam M."/>
        </authorList>
    </citation>
    <scope>NUCLEOTIDE SEQUENCE [LARGE SCALE GENOMIC DNA]</scope>
    <source>
        <strain evidence="3 4">MS6</strain>
    </source>
</reference>
<dbReference type="AlphaFoldDB" id="K2RJE0"/>
<dbReference type="STRING" id="1126212.K2RJE0"/>
<dbReference type="VEuPathDB" id="FungiDB:MPH_12694"/>
<evidence type="ECO:0000313" key="4">
    <source>
        <dbReference type="Proteomes" id="UP000007129"/>
    </source>
</evidence>
<evidence type="ECO:0000259" key="2">
    <source>
        <dbReference type="PROSITE" id="PS51762"/>
    </source>
</evidence>
<feature type="domain" description="GH16" evidence="2">
    <location>
        <begin position="63"/>
        <end position="309"/>
    </location>
</feature>
<dbReference type="PROSITE" id="PS51762">
    <property type="entry name" value="GH16_2"/>
    <property type="match status" value="1"/>
</dbReference>
<dbReference type="GO" id="GO:0005975">
    <property type="term" value="P:carbohydrate metabolic process"/>
    <property type="evidence" value="ECO:0007669"/>
    <property type="project" value="InterPro"/>
</dbReference>
<gene>
    <name evidence="3" type="ORF">MPH_12694</name>
</gene>
<dbReference type="InterPro" id="IPR000757">
    <property type="entry name" value="Beta-glucanase-like"/>
</dbReference>
<dbReference type="OrthoDB" id="25131at2759"/>
<keyword evidence="3" id="KW-0378">Hydrolase</keyword>
<protein>
    <submittedName>
        <fullName evidence="3">Glycoside hydrolase family 16</fullName>
    </submittedName>
</protein>